<protein>
    <submittedName>
        <fullName evidence="1">MmcQ/YjbR family DNA-binding protein</fullName>
    </submittedName>
</protein>
<dbReference type="Pfam" id="PF04237">
    <property type="entry name" value="YjbR"/>
    <property type="match status" value="1"/>
</dbReference>
<gene>
    <name evidence="1" type="ORF">GCM10009839_31630</name>
</gene>
<evidence type="ECO:0000313" key="1">
    <source>
        <dbReference type="EMBL" id="GAA2029714.1"/>
    </source>
</evidence>
<evidence type="ECO:0000313" key="2">
    <source>
        <dbReference type="Proteomes" id="UP001500751"/>
    </source>
</evidence>
<accession>A0ABN2U846</accession>
<dbReference type="GO" id="GO:0003677">
    <property type="term" value="F:DNA binding"/>
    <property type="evidence" value="ECO:0007669"/>
    <property type="project" value="UniProtKB-KW"/>
</dbReference>
<organism evidence="1 2">
    <name type="scientific">Catenulispora yoronensis</name>
    <dbReference type="NCBI Taxonomy" id="450799"/>
    <lineage>
        <taxon>Bacteria</taxon>
        <taxon>Bacillati</taxon>
        <taxon>Actinomycetota</taxon>
        <taxon>Actinomycetes</taxon>
        <taxon>Catenulisporales</taxon>
        <taxon>Catenulisporaceae</taxon>
        <taxon>Catenulispora</taxon>
    </lineage>
</organism>
<name>A0ABN2U846_9ACTN</name>
<reference evidence="1 2" key="1">
    <citation type="journal article" date="2019" name="Int. J. Syst. Evol. Microbiol.">
        <title>The Global Catalogue of Microorganisms (GCM) 10K type strain sequencing project: providing services to taxonomists for standard genome sequencing and annotation.</title>
        <authorList>
            <consortium name="The Broad Institute Genomics Platform"/>
            <consortium name="The Broad Institute Genome Sequencing Center for Infectious Disease"/>
            <person name="Wu L."/>
            <person name="Ma J."/>
        </authorList>
    </citation>
    <scope>NUCLEOTIDE SEQUENCE [LARGE SCALE GENOMIC DNA]</scope>
    <source>
        <strain evidence="1 2">JCM 16014</strain>
    </source>
</reference>
<dbReference type="Gene3D" id="3.90.1150.30">
    <property type="match status" value="1"/>
</dbReference>
<dbReference type="EMBL" id="BAAAQN010000015">
    <property type="protein sequence ID" value="GAA2029714.1"/>
    <property type="molecule type" value="Genomic_DNA"/>
</dbReference>
<comment type="caution">
    <text evidence="1">The sequence shown here is derived from an EMBL/GenBank/DDBJ whole genome shotgun (WGS) entry which is preliminary data.</text>
</comment>
<dbReference type="InterPro" id="IPR038056">
    <property type="entry name" value="YjbR-like_sf"/>
</dbReference>
<dbReference type="Proteomes" id="UP001500751">
    <property type="component" value="Unassembled WGS sequence"/>
</dbReference>
<dbReference type="InterPro" id="IPR058532">
    <property type="entry name" value="YjbR/MT2646/Rv2570-like"/>
</dbReference>
<keyword evidence="2" id="KW-1185">Reference proteome</keyword>
<keyword evidence="1" id="KW-0238">DNA-binding</keyword>
<sequence length="142" mass="16024">MVVAGAPWQSALYYRRAMSDPATARRLAASLPEAEDQSEPESLAIRLRGKLFAWSYLERVDGTGPRVPQLDVLAVQCAHEEKEALISARPDAFFTTEHYRGYPAVLVRLAEIDDDELRTLLVAAWRMRATKTMARQYADELD</sequence>
<dbReference type="SUPFAM" id="SSF142906">
    <property type="entry name" value="YjbR-like"/>
    <property type="match status" value="1"/>
</dbReference>
<proteinExistence type="predicted"/>